<evidence type="ECO:0000313" key="2">
    <source>
        <dbReference type="Proteomes" id="UP000007431"/>
    </source>
</evidence>
<dbReference type="GeneID" id="9596361"/>
<dbReference type="InParanoid" id="D8Q5A1"/>
<sequence>MSSTDFIAPRGLSHSDGNYAAQDQVIDDLLRYIEIVQSLPETIAEYQERFGFSLLIVSELDQVLEGLFEAYTRVKGDSCECRDAVYPGILQAAVLISDYARTAPDTTRGIFELVRDLDNTTDEAMAQLLIEQIDDSISEQIEEITVLGAGSNGCSDSLHKLERRMKESQQLVKQRSDDLHEVIATLVEIIEDGEKQLKALPEMVAQTTAPYEQDQLAADAAPSYSLLDFSRASIMSAITSVRGAAAAKTADLADDVWAIVTNDGGGWDPILAELAAMDADLKATLNLVNTATDDVEQIIGGWTAISSDLDNLRDMFKNDIKSADQYTAGLIEKNIISDLKHLADEVAEYEGAAHARPRRPSADLDR</sequence>
<dbReference type="VEuPathDB" id="FungiDB:SCHCODRAFT_01152362"/>
<dbReference type="CDD" id="cd22656">
    <property type="entry name" value="ClyA_Cry6Aa-like"/>
    <property type="match status" value="1"/>
</dbReference>
<dbReference type="EMBL" id="GL377306">
    <property type="protein sequence ID" value="EFI97372.1"/>
    <property type="molecule type" value="Genomic_DNA"/>
</dbReference>
<keyword evidence="2" id="KW-1185">Reference proteome</keyword>
<dbReference type="OrthoDB" id="4494488at2759"/>
<reference evidence="1 2" key="1">
    <citation type="journal article" date="2010" name="Nat. Biotechnol.">
        <title>Genome sequence of the model mushroom Schizophyllum commune.</title>
        <authorList>
            <person name="Ohm R.A."/>
            <person name="de Jong J.F."/>
            <person name="Lugones L.G."/>
            <person name="Aerts A."/>
            <person name="Kothe E."/>
            <person name="Stajich J.E."/>
            <person name="de Vries R.P."/>
            <person name="Record E."/>
            <person name="Levasseur A."/>
            <person name="Baker S.E."/>
            <person name="Bartholomew K.A."/>
            <person name="Coutinho P.M."/>
            <person name="Erdmann S."/>
            <person name="Fowler T.J."/>
            <person name="Gathman A.C."/>
            <person name="Lombard V."/>
            <person name="Henrissat B."/>
            <person name="Knabe N."/>
            <person name="Kuees U."/>
            <person name="Lilly W.W."/>
            <person name="Lindquist E."/>
            <person name="Lucas S."/>
            <person name="Magnuson J.K."/>
            <person name="Piumi F."/>
            <person name="Raudaskoski M."/>
            <person name="Salamov A."/>
            <person name="Schmutz J."/>
            <person name="Schwarze F.W.M.R."/>
            <person name="vanKuyk P.A."/>
            <person name="Horton J.S."/>
            <person name="Grigoriev I.V."/>
            <person name="Woesten H.A.B."/>
        </authorList>
    </citation>
    <scope>NUCLEOTIDE SEQUENCE [LARGE SCALE GENOMIC DNA]</scope>
    <source>
        <strain evidence="2">H4-8 / FGSC 9210</strain>
    </source>
</reference>
<protein>
    <submittedName>
        <fullName evidence="1">Uncharacterized protein</fullName>
    </submittedName>
</protein>
<accession>D8Q5A1</accession>
<proteinExistence type="predicted"/>
<name>D8Q5A1_SCHCM</name>
<dbReference type="RefSeq" id="XP_003032275.1">
    <property type="nucleotide sequence ID" value="XM_003032229.1"/>
</dbReference>
<evidence type="ECO:0000313" key="1">
    <source>
        <dbReference type="EMBL" id="EFI97372.1"/>
    </source>
</evidence>
<dbReference type="SUPFAM" id="SSF58100">
    <property type="entry name" value="Bacterial hemolysins"/>
    <property type="match status" value="1"/>
</dbReference>
<dbReference type="Gene3D" id="1.20.1170.10">
    <property type="match status" value="1"/>
</dbReference>
<gene>
    <name evidence="1" type="ORF">SCHCODRAFT_109151</name>
</gene>
<dbReference type="AlphaFoldDB" id="D8Q5A1"/>
<organism evidence="2">
    <name type="scientific">Schizophyllum commune (strain H4-8 / FGSC 9210)</name>
    <name type="common">Split gill fungus</name>
    <dbReference type="NCBI Taxonomy" id="578458"/>
    <lineage>
        <taxon>Eukaryota</taxon>
        <taxon>Fungi</taxon>
        <taxon>Dikarya</taxon>
        <taxon>Basidiomycota</taxon>
        <taxon>Agaricomycotina</taxon>
        <taxon>Agaricomycetes</taxon>
        <taxon>Agaricomycetidae</taxon>
        <taxon>Agaricales</taxon>
        <taxon>Schizophyllaceae</taxon>
        <taxon>Schizophyllum</taxon>
    </lineage>
</organism>
<dbReference type="HOGENOM" id="CLU_054251_0_0_1"/>
<feature type="non-terminal residue" evidence="1">
    <location>
        <position position="366"/>
    </location>
</feature>
<dbReference type="Proteomes" id="UP000007431">
    <property type="component" value="Unassembled WGS sequence"/>
</dbReference>
<dbReference type="KEGG" id="scm:SCHCO_01152362"/>